<dbReference type="AlphaFoldDB" id="A0A078KZ14"/>
<evidence type="ECO:0000313" key="6">
    <source>
        <dbReference type="Proteomes" id="UP000044071"/>
    </source>
</evidence>
<evidence type="ECO:0000259" key="2">
    <source>
        <dbReference type="Pfam" id="PF06761"/>
    </source>
</evidence>
<dbReference type="InterPro" id="IPR009612">
    <property type="entry name" value="IcmF-rel"/>
</dbReference>
<evidence type="ECO:0000313" key="5">
    <source>
        <dbReference type="EMBL" id="CDZ76928.1"/>
    </source>
</evidence>
<dbReference type="STRING" id="1034943.BN59_01207"/>
<dbReference type="PANTHER" id="PTHR36153:SF1">
    <property type="entry name" value="TYPE VI SECRETION SYSTEM COMPONENT TSSM1"/>
    <property type="match status" value="1"/>
</dbReference>
<proteinExistence type="predicted"/>
<evidence type="ECO:0000259" key="3">
    <source>
        <dbReference type="Pfam" id="PF14331"/>
    </source>
</evidence>
<dbReference type="PANTHER" id="PTHR36153">
    <property type="entry name" value="INNER MEMBRANE PROTEIN-RELATED"/>
    <property type="match status" value="1"/>
</dbReference>
<feature type="domain" description="Type VI secretion system IcmF C-terminal" evidence="1">
    <location>
        <begin position="853"/>
        <end position="954"/>
    </location>
</feature>
<gene>
    <name evidence="5" type="ORF">BN59_01207</name>
</gene>
<dbReference type="EMBL" id="CCSB01000001">
    <property type="protein sequence ID" value="CDZ76928.1"/>
    <property type="molecule type" value="Genomic_DNA"/>
</dbReference>
<dbReference type="Proteomes" id="UP000044071">
    <property type="component" value="Unassembled WGS sequence"/>
</dbReference>
<dbReference type="eggNOG" id="COG3523">
    <property type="taxonomic scope" value="Bacteria"/>
</dbReference>
<organism evidence="5 6">
    <name type="scientific">Legionella massiliensis</name>
    <dbReference type="NCBI Taxonomy" id="1034943"/>
    <lineage>
        <taxon>Bacteria</taxon>
        <taxon>Pseudomonadati</taxon>
        <taxon>Pseudomonadota</taxon>
        <taxon>Gammaproteobacteria</taxon>
        <taxon>Legionellales</taxon>
        <taxon>Legionellaceae</taxon>
        <taxon>Legionella</taxon>
    </lineage>
</organism>
<dbReference type="InterPro" id="IPR048677">
    <property type="entry name" value="TssM1_hel"/>
</dbReference>
<dbReference type="Pfam" id="PF06761">
    <property type="entry name" value="IcmF-related"/>
    <property type="match status" value="1"/>
</dbReference>
<dbReference type="InterPro" id="IPR010623">
    <property type="entry name" value="IcmF_C"/>
</dbReference>
<feature type="domain" description="Type VI secretion system component TssM1 helical" evidence="4">
    <location>
        <begin position="746"/>
        <end position="844"/>
    </location>
</feature>
<keyword evidence="6" id="KW-1185">Reference proteome</keyword>
<dbReference type="InterPro" id="IPR025743">
    <property type="entry name" value="TssM1_N"/>
</dbReference>
<feature type="domain" description="IcmF-related" evidence="2">
    <location>
        <begin position="406"/>
        <end position="636"/>
    </location>
</feature>
<name>A0A078KZ14_9GAMM</name>
<dbReference type="RefSeq" id="WP_043873353.1">
    <property type="nucleotide sequence ID" value="NZ_CCVW01000001.1"/>
</dbReference>
<dbReference type="Pfam" id="PF06744">
    <property type="entry name" value="IcmF_C"/>
    <property type="match status" value="1"/>
</dbReference>
<accession>A0A078KZ14</accession>
<dbReference type="Pfam" id="PF14331">
    <property type="entry name" value="IcmF-related_N"/>
    <property type="match status" value="1"/>
</dbReference>
<reference evidence="5 6" key="1">
    <citation type="submission" date="2014-06" db="EMBL/GenBank/DDBJ databases">
        <authorList>
            <person name="Urmite Genomes Urmite Genomes"/>
        </authorList>
    </citation>
    <scope>NUCLEOTIDE SEQUENCE [LARGE SCALE GENOMIC DNA]</scope>
</reference>
<dbReference type="Pfam" id="PF21070">
    <property type="entry name" value="IcmF_helical"/>
    <property type="match status" value="1"/>
</dbReference>
<evidence type="ECO:0000259" key="1">
    <source>
        <dbReference type="Pfam" id="PF06744"/>
    </source>
</evidence>
<dbReference type="InterPro" id="IPR053156">
    <property type="entry name" value="T6SS_TssM-like"/>
</dbReference>
<dbReference type="NCBIfam" id="NF038226">
    <property type="entry name" value="IcmF_IVB"/>
    <property type="match status" value="1"/>
</dbReference>
<dbReference type="OrthoDB" id="9758229at2"/>
<evidence type="ECO:0000259" key="4">
    <source>
        <dbReference type="Pfam" id="PF21070"/>
    </source>
</evidence>
<feature type="domain" description="Type VI secretion system component TssM1 N-terminal" evidence="3">
    <location>
        <begin position="88"/>
        <end position="300"/>
    </location>
</feature>
<protein>
    <submittedName>
        <fullName evidence="5">Type VI secretion protein IcmF</fullName>
    </submittedName>
</protein>
<sequence>MDKSLTSLCDALKKIIGHLKPQSNPVSFLLMTGKRNQGKSTLLRQSNFTHFPVDGETSAHFYYNQQGVILELGEAWLNQTENLIAYTLKQLNRCHSSVRISGILLCVDSSELLLVEPVHLLELCKSHAQLLERFGQALGYPVDTALLFTKLDALAGFSDFYQTDHPSDLTKPLGFSLNYVKQRKKLLEIYRHQFDQMIEVLGQQIINKLHPARSTQKRTLIREFPLQLASLRVPAQSLIQNLPLNLFRIKAMYFTSAEQGGVSVDRLNEKIQHEYALAIQDKFPQSNNYKAYFIEGALKAFQEQTKRFIPHISSSQKWLAGVAAGTVGLSLIWLICQHFKTTKLLDEASKELLTYEALLGQTESDKTSALYHLSLASNKLEQIPSTLISVPIIEQLKVQLRNNTANRLSDNFIPDLTSSLEQIIADPAQTQIARYEALKIYLMLSDPEHYSEAEVTNWFSGYWKQANQQKNIDKQLLLLKNALRQPMQPLTINRQIVSDARNYLNALPATYLYYSLAKNNFSSKKQEIAIEGFDLPARELPNYFTRSGFKEEIAALPKISAQLQRENWVLARQDLDNLPASLEEAYCFEYVTWWQNFIRHTRPVHYQDYQQARQLTQTLHQKNSVAALIELIQQQTGPDVNDSSSQFNSKVANQFTTLNLMSASATNELTQNINELEKFLTTLSLVNDQGRTVFELTKTRFIGGTLSDPLSTLYNRARQLPEPVSTWAKQLADDTWFIFIHESKNYLNRQWQQLVYRDYQATVANRYPLDPAENNEIALADFDHFFAPQGTLNSFVSNFIKPFLDTSVPQWQPKELNGYVLPISSDITNELIRANVISKMFFPDDAETSRIEFSLQKINLDPVVSNLQLTIGSSKLSDNQGSDSFTQFNWPQNNAKLVLYSIDGNHFEIEETGPWAFFKMLQKVNVLVDSNDSSSLQILFEVNGNSGRYVLKTQNPINPFSPGILTGFVLKPEIT</sequence>